<evidence type="ECO:0000313" key="1">
    <source>
        <dbReference type="EMBL" id="CAK7336780.1"/>
    </source>
</evidence>
<evidence type="ECO:0000313" key="2">
    <source>
        <dbReference type="Proteomes" id="UP001314170"/>
    </source>
</evidence>
<dbReference type="AlphaFoldDB" id="A0AAV1RJ53"/>
<proteinExistence type="predicted"/>
<organism evidence="1 2">
    <name type="scientific">Dovyalis caffra</name>
    <dbReference type="NCBI Taxonomy" id="77055"/>
    <lineage>
        <taxon>Eukaryota</taxon>
        <taxon>Viridiplantae</taxon>
        <taxon>Streptophyta</taxon>
        <taxon>Embryophyta</taxon>
        <taxon>Tracheophyta</taxon>
        <taxon>Spermatophyta</taxon>
        <taxon>Magnoliopsida</taxon>
        <taxon>eudicotyledons</taxon>
        <taxon>Gunneridae</taxon>
        <taxon>Pentapetalae</taxon>
        <taxon>rosids</taxon>
        <taxon>fabids</taxon>
        <taxon>Malpighiales</taxon>
        <taxon>Salicaceae</taxon>
        <taxon>Flacourtieae</taxon>
        <taxon>Dovyalis</taxon>
    </lineage>
</organism>
<name>A0AAV1RJ53_9ROSI</name>
<dbReference type="EMBL" id="CAWUPB010001009">
    <property type="protein sequence ID" value="CAK7336780.1"/>
    <property type="molecule type" value="Genomic_DNA"/>
</dbReference>
<gene>
    <name evidence="1" type="ORF">DCAF_LOCUS11800</name>
</gene>
<accession>A0AAV1RJ53</accession>
<reference evidence="1 2" key="1">
    <citation type="submission" date="2024-01" db="EMBL/GenBank/DDBJ databases">
        <authorList>
            <person name="Waweru B."/>
        </authorList>
    </citation>
    <scope>NUCLEOTIDE SEQUENCE [LARGE SCALE GENOMIC DNA]</scope>
</reference>
<dbReference type="Proteomes" id="UP001314170">
    <property type="component" value="Unassembled WGS sequence"/>
</dbReference>
<protein>
    <submittedName>
        <fullName evidence="1">Uncharacterized protein</fullName>
    </submittedName>
</protein>
<comment type="caution">
    <text evidence="1">The sequence shown here is derived from an EMBL/GenBank/DDBJ whole genome shotgun (WGS) entry which is preliminary data.</text>
</comment>
<keyword evidence="2" id="KW-1185">Reference proteome</keyword>
<sequence>MECKRKGRAGVRLYYMHDEEILGKREGEPIQPKELGCATCEKRDLRHLGNWQGRRWVGRHELVRRRGDGGGCDMGMAITREKKLELGCCERERAGCREEEGVGEESGDEGFWLMMDIGDEDECL</sequence>